<comment type="caution">
    <text evidence="2">The sequence shown here is derived from an EMBL/GenBank/DDBJ whole genome shotgun (WGS) entry which is preliminary data.</text>
</comment>
<feature type="region of interest" description="Disordered" evidence="1">
    <location>
        <begin position="1"/>
        <end position="57"/>
    </location>
</feature>
<keyword evidence="3" id="KW-1185">Reference proteome</keyword>
<evidence type="ECO:0000256" key="1">
    <source>
        <dbReference type="SAM" id="MobiDB-lite"/>
    </source>
</evidence>
<feature type="region of interest" description="Disordered" evidence="1">
    <location>
        <begin position="207"/>
        <end position="299"/>
    </location>
</feature>
<evidence type="ECO:0000313" key="2">
    <source>
        <dbReference type="EMBL" id="EKF29075.1"/>
    </source>
</evidence>
<dbReference type="AlphaFoldDB" id="K2MPS1"/>
<proteinExistence type="predicted"/>
<gene>
    <name evidence="2" type="ORF">MOQ_007156</name>
</gene>
<dbReference type="Proteomes" id="UP000007350">
    <property type="component" value="Unassembled WGS sequence"/>
</dbReference>
<feature type="region of interest" description="Disordered" evidence="1">
    <location>
        <begin position="89"/>
        <end position="132"/>
    </location>
</feature>
<feature type="compositionally biased region" description="Polar residues" evidence="1">
    <location>
        <begin position="290"/>
        <end position="299"/>
    </location>
</feature>
<evidence type="ECO:0000313" key="3">
    <source>
        <dbReference type="Proteomes" id="UP000007350"/>
    </source>
</evidence>
<name>K2MPS1_TRYCR</name>
<organism evidence="2 3">
    <name type="scientific">Trypanosoma cruzi marinkellei</name>
    <dbReference type="NCBI Taxonomy" id="85056"/>
    <lineage>
        <taxon>Eukaryota</taxon>
        <taxon>Discoba</taxon>
        <taxon>Euglenozoa</taxon>
        <taxon>Kinetoplastea</taxon>
        <taxon>Metakinetoplastina</taxon>
        <taxon>Trypanosomatida</taxon>
        <taxon>Trypanosomatidae</taxon>
        <taxon>Trypanosoma</taxon>
        <taxon>Schizotrypanum</taxon>
    </lineage>
</organism>
<reference evidence="2 3" key="1">
    <citation type="journal article" date="2012" name="BMC Genomics">
        <title>Comparative genomic analysis of human infective Trypanosoma cruzi lineages with the bat-restricted subspecies T. cruzi marinkellei.</title>
        <authorList>
            <person name="Franzen O."/>
            <person name="Talavera-Lopez C."/>
            <person name="Ochaya S."/>
            <person name="Butler C.E."/>
            <person name="Messenger L.A."/>
            <person name="Lewis M.D."/>
            <person name="Llewellyn M.S."/>
            <person name="Marinkelle C.J."/>
            <person name="Tyler K.M."/>
            <person name="Miles M.A."/>
            <person name="Andersson B."/>
        </authorList>
    </citation>
    <scope>NUCLEOTIDE SEQUENCE [LARGE SCALE GENOMIC DNA]</scope>
    <source>
        <strain evidence="2 3">B7</strain>
    </source>
</reference>
<dbReference type="OrthoDB" id="253097at2759"/>
<feature type="compositionally biased region" description="Acidic residues" evidence="1">
    <location>
        <begin position="214"/>
        <end position="223"/>
    </location>
</feature>
<accession>K2MPS1</accession>
<dbReference type="EMBL" id="AHKC01014143">
    <property type="protein sequence ID" value="EKF29075.1"/>
    <property type="molecule type" value="Genomic_DNA"/>
</dbReference>
<feature type="compositionally biased region" description="Basic residues" evidence="1">
    <location>
        <begin position="268"/>
        <end position="285"/>
    </location>
</feature>
<sequence length="299" mass="32888">MGRRTLSMQQRKRFKPEGKKNDKKKKKEEEEEVVEVMTAPPHTTTRHPQKGKTTRMTEEETAALFLADLAVATTTNDDTIAACGTEGGLSTAVKEGDKPSNTRVKRKKISSAVVPKTTRSGKHVPTDTRKTSTVKPCVLGSVGLSAVPLEEGEEDPSVSAEVLRQTAAFLARLTPARSQEFWAMRQVARGELSSRSAAKMRTTELTLDDNAREWEEEDEEDVEFTSSEGVHDRKISGAAGKEVMSSSFSSSSEGEEEVFSPTMERNKTHAAAKCRNKVTNKKRPRGGALFSSNPDLWDD</sequence>
<protein>
    <submittedName>
        <fullName evidence="2">Uncharacterized protein</fullName>
    </submittedName>
</protein>
<feature type="compositionally biased region" description="Low complexity" evidence="1">
    <location>
        <begin position="242"/>
        <end position="252"/>
    </location>
</feature>
<feature type="compositionally biased region" description="Basic residues" evidence="1">
    <location>
        <begin position="44"/>
        <end position="53"/>
    </location>
</feature>